<evidence type="ECO:0000313" key="3">
    <source>
        <dbReference type="EMBL" id="JAI67889.1"/>
    </source>
</evidence>
<evidence type="ECO:0000256" key="1">
    <source>
        <dbReference type="SAM" id="MobiDB-lite"/>
    </source>
</evidence>
<evidence type="ECO:0000259" key="2">
    <source>
        <dbReference type="Pfam" id="PF10157"/>
    </source>
</evidence>
<organism evidence="3">
    <name type="scientific">Scylla olivacea</name>
    <name type="common">Orange mud crab</name>
    <name type="synonym">Cancer olivacea</name>
    <dbReference type="NCBI Taxonomy" id="85551"/>
    <lineage>
        <taxon>Eukaryota</taxon>
        <taxon>Metazoa</taxon>
        <taxon>Ecdysozoa</taxon>
        <taxon>Arthropoda</taxon>
        <taxon>Crustacea</taxon>
        <taxon>Multicrustacea</taxon>
        <taxon>Malacostraca</taxon>
        <taxon>Eumalacostraca</taxon>
        <taxon>Eucarida</taxon>
        <taxon>Decapoda</taxon>
        <taxon>Pleocyemata</taxon>
        <taxon>Brachyura</taxon>
        <taxon>Eubrachyura</taxon>
        <taxon>Portunoidea</taxon>
        <taxon>Portunidae</taxon>
        <taxon>Portuninae</taxon>
        <taxon>Scylla</taxon>
    </lineage>
</organism>
<dbReference type="InterPro" id="IPR019314">
    <property type="entry name" value="BORCS6"/>
</dbReference>
<dbReference type="Pfam" id="PF10157">
    <property type="entry name" value="BORCS6"/>
    <property type="match status" value="1"/>
</dbReference>
<dbReference type="GO" id="GO:0099078">
    <property type="term" value="C:BORC complex"/>
    <property type="evidence" value="ECO:0007669"/>
    <property type="project" value="TreeGrafter"/>
</dbReference>
<feature type="region of interest" description="Disordered" evidence="1">
    <location>
        <begin position="171"/>
        <end position="190"/>
    </location>
</feature>
<feature type="compositionally biased region" description="Polar residues" evidence="1">
    <location>
        <begin position="82"/>
        <end position="96"/>
    </location>
</feature>
<feature type="domain" description="BLOC-1-related complex subunit 6 C-terminal helix" evidence="2">
    <location>
        <begin position="262"/>
        <end position="361"/>
    </location>
</feature>
<accession>A0A0P4WKX5</accession>
<dbReference type="AlphaFoldDB" id="A0A0P4WKX5"/>
<protein>
    <recommendedName>
        <fullName evidence="2">BLOC-1-related complex subunit 6 C-terminal helix domain-containing protein</fullName>
    </recommendedName>
</protein>
<dbReference type="PANTHER" id="PTHR13440">
    <property type="entry name" value="BLOC-1 RELATED COMPLEX SUBUNIT 6"/>
    <property type="match status" value="1"/>
</dbReference>
<feature type="region of interest" description="Disordered" evidence="1">
    <location>
        <begin position="33"/>
        <end position="104"/>
    </location>
</feature>
<dbReference type="GO" id="GO:0032418">
    <property type="term" value="P:lysosome localization"/>
    <property type="evidence" value="ECO:0007669"/>
    <property type="project" value="TreeGrafter"/>
</dbReference>
<proteinExistence type="predicted"/>
<feature type="compositionally biased region" description="Low complexity" evidence="1">
    <location>
        <begin position="38"/>
        <end position="48"/>
    </location>
</feature>
<name>A0A0P4WKX5_SCYOL</name>
<dbReference type="InterPro" id="IPR046465">
    <property type="entry name" value="BORCS6_C"/>
</dbReference>
<sequence length="369" mass="40504">MGEEGERRKRISTNPFLYTDGSLVEDDVLQAQLSVEEPSSGGSASPSPRCHDPPQDITSSSPRGQDIADPDHTPQAEMPSRQVWTQARTNSRTATSIDIDDEKLQSMTGSYSEILERPLLKQGIAEADEEAEDDGKEEMDAVTPVYSEMDPVQAFLSQERLSAFMARDDSLGEMPDYGNDAPQDSKERPVSLRVGRCSPDQAESALQGSGMVTRQGDIISFVADDLHSKIKLASPVSKLVSFPGSRSSTPSLLRTALDLQVPPIDPSTINDIERHARHIATSVDTLIENLTGTLHSISALTVDCVETYRDAVCKTCDAVDANIKSMYQLMAKTEELSKSMKPIYKLQEQIKEVRRLLDMFENLVHSCGA</sequence>
<dbReference type="EMBL" id="GDRN01011104">
    <property type="protein sequence ID" value="JAI67889.1"/>
    <property type="molecule type" value="Transcribed_RNA"/>
</dbReference>
<dbReference type="PANTHER" id="PTHR13440:SF7">
    <property type="entry name" value="BLOC-1 RELATED COMPLEX SUBUNIT 6"/>
    <property type="match status" value="1"/>
</dbReference>
<reference evidence="3" key="1">
    <citation type="submission" date="2015-09" db="EMBL/GenBank/DDBJ databases">
        <title>Scylla olivacea transcriptome.</title>
        <authorList>
            <person name="Ikhwanuddin M."/>
        </authorList>
    </citation>
    <scope>NUCLEOTIDE SEQUENCE</scope>
</reference>